<dbReference type="AlphaFoldDB" id="A0A1J7IH13"/>
<dbReference type="EMBL" id="KV875100">
    <property type="protein sequence ID" value="OIW27015.1"/>
    <property type="molecule type" value="Genomic_DNA"/>
</dbReference>
<evidence type="ECO:0000256" key="10">
    <source>
        <dbReference type="SAM" id="SignalP"/>
    </source>
</evidence>
<dbReference type="STRING" id="1408157.A0A1J7IH13"/>
<feature type="non-terminal residue" evidence="12">
    <location>
        <position position="107"/>
    </location>
</feature>
<evidence type="ECO:0000259" key="11">
    <source>
        <dbReference type="Pfam" id="PF05730"/>
    </source>
</evidence>
<keyword evidence="8" id="KW-0449">Lipoprotein</keyword>
<keyword evidence="13" id="KW-1185">Reference proteome</keyword>
<comment type="similarity">
    <text evidence="3">Belongs to the RBT5 family.</text>
</comment>
<evidence type="ECO:0000313" key="12">
    <source>
        <dbReference type="EMBL" id="OIW27015.1"/>
    </source>
</evidence>
<organism evidence="12 13">
    <name type="scientific">Coniochaeta ligniaria NRRL 30616</name>
    <dbReference type="NCBI Taxonomy" id="1408157"/>
    <lineage>
        <taxon>Eukaryota</taxon>
        <taxon>Fungi</taxon>
        <taxon>Dikarya</taxon>
        <taxon>Ascomycota</taxon>
        <taxon>Pezizomycotina</taxon>
        <taxon>Sordariomycetes</taxon>
        <taxon>Sordariomycetidae</taxon>
        <taxon>Coniochaetales</taxon>
        <taxon>Coniochaetaceae</taxon>
        <taxon>Coniochaeta</taxon>
    </lineage>
</organism>
<sequence length="107" mass="10741">MQSKYFVVSLLLALTSAETPTTTSSTATTSPTNLPSLIASLPHCALGCLSDAATTIGCAPTNFTCLCAESGALVSNVGPCIISGSGCSPDDISSKPPPSPGHETKRL</sequence>
<dbReference type="InParanoid" id="A0A1J7IH13"/>
<evidence type="ECO:0000256" key="2">
    <source>
        <dbReference type="ARBA" id="ARBA00004613"/>
    </source>
</evidence>
<dbReference type="InterPro" id="IPR008427">
    <property type="entry name" value="Extracellular_membr_CFEM_dom"/>
</dbReference>
<evidence type="ECO:0000256" key="5">
    <source>
        <dbReference type="ARBA" id="ARBA00022622"/>
    </source>
</evidence>
<keyword evidence="6 10" id="KW-0732">Signal</keyword>
<dbReference type="GO" id="GO:0005576">
    <property type="term" value="C:extracellular region"/>
    <property type="evidence" value="ECO:0007669"/>
    <property type="project" value="UniProtKB-SubCell"/>
</dbReference>
<evidence type="ECO:0000256" key="6">
    <source>
        <dbReference type="ARBA" id="ARBA00022729"/>
    </source>
</evidence>
<evidence type="ECO:0000256" key="1">
    <source>
        <dbReference type="ARBA" id="ARBA00004589"/>
    </source>
</evidence>
<keyword evidence="7" id="KW-1015">Disulfide bond</keyword>
<dbReference type="GO" id="GO:0098552">
    <property type="term" value="C:side of membrane"/>
    <property type="evidence" value="ECO:0007669"/>
    <property type="project" value="UniProtKB-KW"/>
</dbReference>
<feature type="region of interest" description="Disordered" evidence="9">
    <location>
        <begin position="85"/>
        <end position="107"/>
    </location>
</feature>
<name>A0A1J7IH13_9PEZI</name>
<comment type="subcellular location">
    <subcellularLocation>
        <location evidence="1">Membrane</location>
        <topology evidence="1">Lipid-anchor</topology>
        <topology evidence="1">GPI-anchor</topology>
    </subcellularLocation>
    <subcellularLocation>
        <location evidence="2">Secreted</location>
    </subcellularLocation>
</comment>
<feature type="signal peptide" evidence="10">
    <location>
        <begin position="1"/>
        <end position="17"/>
    </location>
</feature>
<gene>
    <name evidence="12" type="ORF">CONLIGDRAFT_635240</name>
</gene>
<proteinExistence type="inferred from homology"/>
<accession>A0A1J7IH13</accession>
<evidence type="ECO:0000256" key="4">
    <source>
        <dbReference type="ARBA" id="ARBA00022525"/>
    </source>
</evidence>
<keyword evidence="4" id="KW-0964">Secreted</keyword>
<reference evidence="12 13" key="1">
    <citation type="submission" date="2016-10" db="EMBL/GenBank/DDBJ databases">
        <title>Draft genome sequence of Coniochaeta ligniaria NRRL30616, a lignocellulolytic fungus for bioabatement of inhibitors in plant biomass hydrolysates.</title>
        <authorList>
            <consortium name="DOE Joint Genome Institute"/>
            <person name="Jimenez D.J."/>
            <person name="Hector R.E."/>
            <person name="Riley R."/>
            <person name="Sun H."/>
            <person name="Grigoriev I.V."/>
            <person name="Van Elsas J.D."/>
            <person name="Nichols N.N."/>
        </authorList>
    </citation>
    <scope>NUCLEOTIDE SEQUENCE [LARGE SCALE GENOMIC DNA]</scope>
    <source>
        <strain evidence="12 13">NRRL 30616</strain>
    </source>
</reference>
<dbReference type="Proteomes" id="UP000182658">
    <property type="component" value="Unassembled WGS sequence"/>
</dbReference>
<keyword evidence="5" id="KW-0325">Glycoprotein</keyword>
<keyword evidence="5" id="KW-0336">GPI-anchor</keyword>
<keyword evidence="5" id="KW-0472">Membrane</keyword>
<dbReference type="OrthoDB" id="3065412at2759"/>
<evidence type="ECO:0000313" key="13">
    <source>
        <dbReference type="Proteomes" id="UP000182658"/>
    </source>
</evidence>
<evidence type="ECO:0000256" key="9">
    <source>
        <dbReference type="SAM" id="MobiDB-lite"/>
    </source>
</evidence>
<dbReference type="Pfam" id="PF05730">
    <property type="entry name" value="CFEM"/>
    <property type="match status" value="1"/>
</dbReference>
<evidence type="ECO:0000256" key="8">
    <source>
        <dbReference type="ARBA" id="ARBA00023288"/>
    </source>
</evidence>
<evidence type="ECO:0000256" key="3">
    <source>
        <dbReference type="ARBA" id="ARBA00010031"/>
    </source>
</evidence>
<feature type="chain" id="PRO_5012678902" description="CFEM domain-containing protein" evidence="10">
    <location>
        <begin position="18"/>
        <end position="107"/>
    </location>
</feature>
<feature type="domain" description="CFEM" evidence="11">
    <location>
        <begin position="38"/>
        <end position="91"/>
    </location>
</feature>
<protein>
    <recommendedName>
        <fullName evidence="11">CFEM domain-containing protein</fullName>
    </recommendedName>
</protein>
<evidence type="ECO:0000256" key="7">
    <source>
        <dbReference type="ARBA" id="ARBA00023157"/>
    </source>
</evidence>